<dbReference type="PANTHER" id="PTHR16305:SF35">
    <property type="entry name" value="TRANSCRIPTIONAL ACTIVATOR DOMAIN"/>
    <property type="match status" value="1"/>
</dbReference>
<dbReference type="AlphaFoldDB" id="A0A1A3NHK2"/>
<dbReference type="InterPro" id="IPR027417">
    <property type="entry name" value="P-loop_NTPase"/>
</dbReference>
<dbReference type="SUPFAM" id="SSF52540">
    <property type="entry name" value="P-loop containing nucleoside triphosphate hydrolases"/>
    <property type="match status" value="1"/>
</dbReference>
<dbReference type="RefSeq" id="WP_065146535.1">
    <property type="nucleotide sequence ID" value="NZ_LZLS01000206.1"/>
</dbReference>
<dbReference type="Pfam" id="PF00196">
    <property type="entry name" value="GerE"/>
    <property type="match status" value="1"/>
</dbReference>
<dbReference type="PANTHER" id="PTHR16305">
    <property type="entry name" value="TESTICULAR SOLUBLE ADENYLYL CYCLASE"/>
    <property type="match status" value="1"/>
</dbReference>
<reference evidence="4 5" key="1">
    <citation type="submission" date="2016-06" db="EMBL/GenBank/DDBJ databases">
        <authorList>
            <person name="Kjaerup R.B."/>
            <person name="Dalgaard T.S."/>
            <person name="Juul-Madsen H.R."/>
        </authorList>
    </citation>
    <scope>NUCLEOTIDE SEQUENCE [LARGE SCALE GENOMIC DNA]</scope>
    <source>
        <strain evidence="4 5">1165133.8</strain>
    </source>
</reference>
<dbReference type="GO" id="GO:0003677">
    <property type="term" value="F:DNA binding"/>
    <property type="evidence" value="ECO:0007669"/>
    <property type="project" value="InterPro"/>
</dbReference>
<dbReference type="SMART" id="SM00421">
    <property type="entry name" value="HTH_LUXR"/>
    <property type="match status" value="1"/>
</dbReference>
<dbReference type="SUPFAM" id="SSF46894">
    <property type="entry name" value="C-terminal effector domain of the bipartite response regulators"/>
    <property type="match status" value="1"/>
</dbReference>
<dbReference type="PRINTS" id="PR00038">
    <property type="entry name" value="HTHLUXR"/>
</dbReference>
<dbReference type="EMBL" id="LZLS01000206">
    <property type="protein sequence ID" value="OBK21276.1"/>
    <property type="molecule type" value="Genomic_DNA"/>
</dbReference>
<evidence type="ECO:0000256" key="2">
    <source>
        <dbReference type="ARBA" id="ARBA00022840"/>
    </source>
</evidence>
<dbReference type="InterPro" id="IPR000792">
    <property type="entry name" value="Tscrpt_reg_LuxR_C"/>
</dbReference>
<gene>
    <name evidence="4" type="ORF">A5634_10410</name>
</gene>
<evidence type="ECO:0000313" key="4">
    <source>
        <dbReference type="EMBL" id="OBK21276.1"/>
    </source>
</evidence>
<dbReference type="InterPro" id="IPR016032">
    <property type="entry name" value="Sig_transdc_resp-reg_C-effctor"/>
</dbReference>
<dbReference type="CDD" id="cd06170">
    <property type="entry name" value="LuxR_C_like"/>
    <property type="match status" value="1"/>
</dbReference>
<dbReference type="GO" id="GO:0005524">
    <property type="term" value="F:ATP binding"/>
    <property type="evidence" value="ECO:0007669"/>
    <property type="project" value="UniProtKB-KW"/>
</dbReference>
<keyword evidence="1" id="KW-0547">Nucleotide-binding</keyword>
<evidence type="ECO:0000313" key="5">
    <source>
        <dbReference type="Proteomes" id="UP000093928"/>
    </source>
</evidence>
<dbReference type="Gene3D" id="1.10.10.10">
    <property type="entry name" value="Winged helix-like DNA-binding domain superfamily/Winged helix DNA-binding domain"/>
    <property type="match status" value="1"/>
</dbReference>
<proteinExistence type="predicted"/>
<dbReference type="OrthoDB" id="3796539at2"/>
<dbReference type="PROSITE" id="PS50043">
    <property type="entry name" value="HTH_LUXR_2"/>
    <property type="match status" value="1"/>
</dbReference>
<dbReference type="InterPro" id="IPR036388">
    <property type="entry name" value="WH-like_DNA-bd_sf"/>
</dbReference>
<evidence type="ECO:0000256" key="1">
    <source>
        <dbReference type="ARBA" id="ARBA00022741"/>
    </source>
</evidence>
<dbReference type="GO" id="GO:0006355">
    <property type="term" value="P:regulation of DNA-templated transcription"/>
    <property type="evidence" value="ECO:0007669"/>
    <property type="project" value="InterPro"/>
</dbReference>
<comment type="caution">
    <text evidence="4">The sequence shown here is derived from an EMBL/GenBank/DDBJ whole genome shotgun (WGS) entry which is preliminary data.</text>
</comment>
<dbReference type="Pfam" id="PF13191">
    <property type="entry name" value="AAA_16"/>
    <property type="match status" value="1"/>
</dbReference>
<evidence type="ECO:0000259" key="3">
    <source>
        <dbReference type="PROSITE" id="PS50043"/>
    </source>
</evidence>
<dbReference type="Proteomes" id="UP000093928">
    <property type="component" value="Unassembled WGS sequence"/>
</dbReference>
<dbReference type="InterPro" id="IPR011990">
    <property type="entry name" value="TPR-like_helical_dom_sf"/>
</dbReference>
<dbReference type="GO" id="GO:0005737">
    <property type="term" value="C:cytoplasm"/>
    <property type="evidence" value="ECO:0007669"/>
    <property type="project" value="TreeGrafter"/>
</dbReference>
<name>A0A1A3NHK2_MYCAS</name>
<organism evidence="4 5">
    <name type="scientific">Mycobacterium asiaticum</name>
    <dbReference type="NCBI Taxonomy" id="1790"/>
    <lineage>
        <taxon>Bacteria</taxon>
        <taxon>Bacillati</taxon>
        <taxon>Actinomycetota</taxon>
        <taxon>Actinomycetes</taxon>
        <taxon>Mycobacteriales</taxon>
        <taxon>Mycobacteriaceae</taxon>
        <taxon>Mycobacterium</taxon>
    </lineage>
</organism>
<keyword evidence="2" id="KW-0067">ATP-binding</keyword>
<dbReference type="Gene3D" id="1.25.40.10">
    <property type="entry name" value="Tetratricopeptide repeat domain"/>
    <property type="match status" value="2"/>
</dbReference>
<protein>
    <recommendedName>
        <fullName evidence="3">HTH luxR-type domain-containing protein</fullName>
    </recommendedName>
</protein>
<dbReference type="InterPro" id="IPR041664">
    <property type="entry name" value="AAA_16"/>
</dbReference>
<accession>A0A1A3NHK2</accession>
<dbReference type="GO" id="GO:0004016">
    <property type="term" value="F:adenylate cyclase activity"/>
    <property type="evidence" value="ECO:0007669"/>
    <property type="project" value="TreeGrafter"/>
</dbReference>
<sequence>MAERIANRPAETQAVADLLTRARHGPAGLVVEGAAGIGKTTLLLDAIGQAQDQGFRVLSAHGSPVEASYAYAAVADLMREVDVTAFAELPTLLRLALDRACVGGISGEGPATDERTVATAFLSVVERISAKDPILLVVDDIQWLDASSRAVIGFCGRRLTGPIGMMLSLRTDDPDAADLRSWLHFRNPETLAGVCMRPLSLGDTHAIVTARLGHPLPHPTITRIHEVSGGNPLFAIELASAVGSVPAGTRGLPDSLAALVRRKIGEIGEETAEVLLAAACIEAPTLESVSRAAGMPADDVVTLLGSVESRGVIALDGHHLRFNHPMYATGVYTAASPARRRSMHRRLASVVDQMEVRARHLALAATASDAATLSALDAAADASARRGAFAAAAELSELAIRLGDDTPQRRVRAAEHHFRSGSLRAARELLQPAIDNLPPGAVRCAALLLLGAVLGYSDDTAAAVQAFVQAVDQAEDDTELRLYALLRLVAATVITGRIDHAVEYARIAVALAERLGIPELRSRALSIWVTVTFVHGQGVDRQSLLTALELEDPHGGATTWYQASAVQAMICAWTGDLSEAHNRMSAVRHRMLNSGNEFEIIWAANHIAAINVWLGRYPDAAEASRDAVERAEQMGGRHLLVTAWGWQAAVAAYQGREADARSAANAAIDAANEIGAPYLADAPTATLAFVEVSTGDYGAAIEVLEPLLGRFDPAHGTEIMTGGHLPDAIEALVGLGRVEQADRLITALQENGTRLSRSWMLAVAARGRALFLAAVNDLPGAEEAAVGAMTHHQTLSMPFETARTQLLLGQVQRRRRRRQEATTSLRAALQTFDRLGAPLWASRARSELTRLDSARGDGQSLTAAEARVAELAATGKSNKQIAAELFVSAKTVEMNLSRVYRKLGIRSRGGLSAALRQGDVRNDDPARDRMPNLG</sequence>
<dbReference type="PROSITE" id="PS00622">
    <property type="entry name" value="HTH_LUXR_1"/>
    <property type="match status" value="1"/>
</dbReference>
<dbReference type="SUPFAM" id="SSF48452">
    <property type="entry name" value="TPR-like"/>
    <property type="match status" value="3"/>
</dbReference>
<feature type="domain" description="HTH luxR-type" evidence="3">
    <location>
        <begin position="854"/>
        <end position="919"/>
    </location>
</feature>